<keyword evidence="2" id="KW-0472">Membrane</keyword>
<feature type="coiled-coil region" evidence="1">
    <location>
        <begin position="445"/>
        <end position="601"/>
    </location>
</feature>
<comment type="caution">
    <text evidence="4">The sequence shown here is derived from an EMBL/GenBank/DDBJ whole genome shotgun (WGS) entry which is preliminary data.</text>
</comment>
<keyword evidence="1" id="KW-0175">Coiled coil</keyword>
<feature type="coiled-coil region" evidence="1">
    <location>
        <begin position="337"/>
        <end position="409"/>
    </location>
</feature>
<feature type="transmembrane region" description="Helical" evidence="2">
    <location>
        <begin position="716"/>
        <end position="735"/>
    </location>
</feature>
<evidence type="ECO:0000259" key="3">
    <source>
        <dbReference type="Pfam" id="PF26581"/>
    </source>
</evidence>
<accession>A0A5N5JD52</accession>
<keyword evidence="5" id="KW-1185">Reference proteome</keyword>
<evidence type="ECO:0000256" key="1">
    <source>
        <dbReference type="SAM" id="Coils"/>
    </source>
</evidence>
<evidence type="ECO:0000313" key="5">
    <source>
        <dbReference type="Proteomes" id="UP000326939"/>
    </source>
</evidence>
<feature type="domain" description="WIT1/2 N-terminal helical bundle" evidence="3">
    <location>
        <begin position="84"/>
        <end position="217"/>
    </location>
</feature>
<sequence>MTLVLHLEFCSTSLRILSLLHGEELLLGCKKDKCVMNMDTDSVHEVNVSLEDVGTCDLDVESGKIDLVVEASSNGDTSRELEFAGGILIGAELDLACVAEKLVNLSVLMMHVATKETDFEAFASSNDVLADSVEKALEFDFLSEILDAEAMELDKLMMNIQENIFEVGGIISSNGPGGTFMALEEKLRDSQESLKQSKDQVSEIRAQSVKFQRTFSCLHGEENGSTDKGSNFLEDNQLSSMTSKINMQTAEQQRHFLRMLEKSLAREMDFEKKLTESRRLEEELKDRVLSIQQEVFFIEEETMDVYEKWFEKENAAEVLMGISKELLGRLQIFQLNLNGLMKREAELRSKLENSIEQLEAKEIALQKFDSNSAKLSLLVAKTDSLKASLSEAENNLVLANSEAFTLREKVTSLENQLRESEFQLSAKVSADRTTQEQHNALGSEINEMKNVTDTAKEKLSKAESRADNAEVKLKLLEETNMKLDEELGHLKDTSEKVDFLERELRESDFRLRHAVASADASQEKENMLYATIRDMENVIEGLKSKVSKAESHADSVEDKCIILSETNADLNEELSFLRGRLECLEASLNHAEEKKMATSKDICIRTKVITDLVMQLAIERERLHKQIASLALQNQTLVMKLQHASKDAFVDTKYHNKGDCEKFLFTDHDVSKSSATISELDKAQKQEPVSETKVASADSTSELETVRRIDAGLLNFKHGIMAMLILLISAVVYFCQPQKLPL</sequence>
<dbReference type="PANTHER" id="PTHR35705:SF1">
    <property type="entry name" value="WPP DOMAIN-INTERACTING TAIL-ANCHORED PROTEIN 1"/>
    <property type="match status" value="1"/>
</dbReference>
<evidence type="ECO:0000313" key="4">
    <source>
        <dbReference type="EMBL" id="KAB5516536.1"/>
    </source>
</evidence>
<dbReference type="InterPro" id="IPR039976">
    <property type="entry name" value="WIT1/WIT2"/>
</dbReference>
<gene>
    <name evidence="4" type="ORF">DKX38_027184</name>
</gene>
<dbReference type="EMBL" id="VDCV01000017">
    <property type="protein sequence ID" value="KAB5516536.1"/>
    <property type="molecule type" value="Genomic_DNA"/>
</dbReference>
<organism evidence="4 5">
    <name type="scientific">Salix brachista</name>
    <dbReference type="NCBI Taxonomy" id="2182728"/>
    <lineage>
        <taxon>Eukaryota</taxon>
        <taxon>Viridiplantae</taxon>
        <taxon>Streptophyta</taxon>
        <taxon>Embryophyta</taxon>
        <taxon>Tracheophyta</taxon>
        <taxon>Spermatophyta</taxon>
        <taxon>Magnoliopsida</taxon>
        <taxon>eudicotyledons</taxon>
        <taxon>Gunneridae</taxon>
        <taxon>Pentapetalae</taxon>
        <taxon>rosids</taxon>
        <taxon>fabids</taxon>
        <taxon>Malpighiales</taxon>
        <taxon>Salicaceae</taxon>
        <taxon>Saliceae</taxon>
        <taxon>Salix</taxon>
    </lineage>
</organism>
<dbReference type="Proteomes" id="UP000326939">
    <property type="component" value="Chromosome 17"/>
</dbReference>
<proteinExistence type="predicted"/>
<dbReference type="SUPFAM" id="SSF57997">
    <property type="entry name" value="Tropomyosin"/>
    <property type="match status" value="1"/>
</dbReference>
<evidence type="ECO:0000256" key="2">
    <source>
        <dbReference type="SAM" id="Phobius"/>
    </source>
</evidence>
<keyword evidence="2" id="KW-1133">Transmembrane helix</keyword>
<dbReference type="Pfam" id="PF26581">
    <property type="entry name" value="WIT1_2_N"/>
    <property type="match status" value="1"/>
</dbReference>
<dbReference type="AlphaFoldDB" id="A0A5N5JD52"/>
<dbReference type="PANTHER" id="PTHR35705">
    <property type="entry name" value="WPP DOMAIN-INTERACTING TAIL-ANCHORED PROTEIN 1"/>
    <property type="match status" value="1"/>
</dbReference>
<name>A0A5N5JD52_9ROSI</name>
<reference evidence="5" key="1">
    <citation type="journal article" date="2019" name="Gigascience">
        <title>De novo genome assembly of the endangered Acer yangbiense, a plant species with extremely small populations endemic to Yunnan Province, China.</title>
        <authorList>
            <person name="Yang J."/>
            <person name="Wariss H.M."/>
            <person name="Tao L."/>
            <person name="Zhang R."/>
            <person name="Yun Q."/>
            <person name="Hollingsworth P."/>
            <person name="Dao Z."/>
            <person name="Luo G."/>
            <person name="Guo H."/>
            <person name="Ma Y."/>
            <person name="Sun W."/>
        </authorList>
    </citation>
    <scope>NUCLEOTIDE SEQUENCE [LARGE SCALE GENOMIC DNA]</scope>
    <source>
        <strain evidence="5">cv. br00</strain>
    </source>
</reference>
<feature type="coiled-coil region" evidence="1">
    <location>
        <begin position="180"/>
        <end position="207"/>
    </location>
</feature>
<dbReference type="InterPro" id="IPR058610">
    <property type="entry name" value="WIT1_2_N"/>
</dbReference>
<keyword evidence="2" id="KW-0812">Transmembrane</keyword>
<protein>
    <recommendedName>
        <fullName evidence="3">WIT1/2 N-terminal helical bundle domain-containing protein</fullName>
    </recommendedName>
</protein>